<organism evidence="2 3">
    <name type="scientific">Clostridium tetani</name>
    <dbReference type="NCBI Taxonomy" id="1513"/>
    <lineage>
        <taxon>Bacteria</taxon>
        <taxon>Bacillati</taxon>
        <taxon>Bacillota</taxon>
        <taxon>Clostridia</taxon>
        <taxon>Eubacteriales</taxon>
        <taxon>Clostridiaceae</taxon>
        <taxon>Clostridium</taxon>
    </lineage>
</organism>
<protein>
    <recommendedName>
        <fullName evidence="1">Phage replisome organiser N-terminal domain-containing protein</fullName>
    </recommendedName>
</protein>
<dbReference type="PANTHER" id="PTHR37293">
    <property type="entry name" value="PHAGE REPLICATION PROTEIN-RELATED"/>
    <property type="match status" value="1"/>
</dbReference>
<dbReference type="Pfam" id="PF09681">
    <property type="entry name" value="Phage_rep_org_N"/>
    <property type="match status" value="1"/>
</dbReference>
<evidence type="ECO:0000313" key="2">
    <source>
        <dbReference type="EMBL" id="RXI50668.1"/>
    </source>
</evidence>
<dbReference type="InterPro" id="IPR010056">
    <property type="entry name" value="Phage_rep_org__N"/>
</dbReference>
<evidence type="ECO:0000259" key="1">
    <source>
        <dbReference type="Pfam" id="PF09681"/>
    </source>
</evidence>
<gene>
    <name evidence="2" type="ORF">DP130_01490</name>
</gene>
<dbReference type="NCBIfam" id="TIGR01714">
    <property type="entry name" value="phage_rep_org_N"/>
    <property type="match status" value="1"/>
</dbReference>
<name>A0A4Q0VEK4_CLOTA</name>
<dbReference type="PANTHER" id="PTHR37293:SF7">
    <property type="entry name" value="HYPOTHETICAL PHAGE PROTEIN"/>
    <property type="match status" value="1"/>
</dbReference>
<dbReference type="RefSeq" id="WP_129029685.1">
    <property type="nucleotide sequence ID" value="NZ_QMAP01000001.1"/>
</dbReference>
<dbReference type="EMBL" id="QMAP01000001">
    <property type="protein sequence ID" value="RXI50668.1"/>
    <property type="molecule type" value="Genomic_DNA"/>
</dbReference>
<comment type="caution">
    <text evidence="2">The sequence shown here is derived from an EMBL/GenBank/DDBJ whole genome shotgun (WGS) entry which is preliminary data.</text>
</comment>
<evidence type="ECO:0000313" key="3">
    <source>
        <dbReference type="Proteomes" id="UP000290921"/>
    </source>
</evidence>
<sequence length="304" mass="35655">MAEVKWIKITTSMFEDEKIDFIESLPEADTILIIWVKLLTLAGKCNSNGFIFLTEKIPYTEEMLAHKFRRPLNTVKLALKTLANLGMLEFDNNGFVRIANWEKHQNVEGLDKIREKTRLRVAKHRKKQKLKELEEGKSSVTGNVTVTQGNATDIDIELDKDIDIEEDIERDIDKNKINWSNILESWNSLPDSINKIRTISGTRRDKVKTRMKNLNLTEEDILKAIEKIKESDFLQGQNDRNWTIKFDWLFKNDVNVMKVLEGNYDNKKLTKSKYEDGIKKDSFNSYEQRDYDFDDLEKKLLGWK</sequence>
<reference evidence="2 3" key="1">
    <citation type="submission" date="2018-06" db="EMBL/GenBank/DDBJ databases">
        <title>Genome conservation of Clostridium tetani.</title>
        <authorList>
            <person name="Bruggemann H."/>
            <person name="Popoff M.R."/>
        </authorList>
    </citation>
    <scope>NUCLEOTIDE SEQUENCE [LARGE SCALE GENOMIC DNA]</scope>
    <source>
        <strain evidence="2 3">2017.061</strain>
    </source>
</reference>
<dbReference type="Proteomes" id="UP000290921">
    <property type="component" value="Unassembled WGS sequence"/>
</dbReference>
<dbReference type="AlphaFoldDB" id="A0A4Q0VEK4"/>
<proteinExistence type="predicted"/>
<dbReference type="InterPro" id="IPR053162">
    <property type="entry name" value="DnaD"/>
</dbReference>
<accession>A0A4Q0VEK4</accession>
<feature type="domain" description="Phage replisome organiser N-terminal" evidence="1">
    <location>
        <begin position="6"/>
        <end position="126"/>
    </location>
</feature>